<dbReference type="InterPro" id="IPR053139">
    <property type="entry name" value="Surface_bspA-like"/>
</dbReference>
<feature type="compositionally biased region" description="Low complexity" evidence="2">
    <location>
        <begin position="66"/>
        <end position="76"/>
    </location>
</feature>
<name>A0AAW5CPJ8_9FIRM</name>
<dbReference type="PANTHER" id="PTHR45661">
    <property type="entry name" value="SURFACE ANTIGEN"/>
    <property type="match status" value="1"/>
</dbReference>
<feature type="compositionally biased region" description="Acidic residues" evidence="2">
    <location>
        <begin position="85"/>
        <end position="118"/>
    </location>
</feature>
<dbReference type="Gene3D" id="3.80.10.10">
    <property type="entry name" value="Ribonuclease Inhibitor"/>
    <property type="match status" value="3"/>
</dbReference>
<gene>
    <name evidence="4" type="ORF">L0P48_07980</name>
</gene>
<dbReference type="NCBIfam" id="TIGR02543">
    <property type="entry name" value="List_Bact_rpt"/>
    <property type="match status" value="1"/>
</dbReference>
<dbReference type="Proteomes" id="UP001200089">
    <property type="component" value="Unassembled WGS sequence"/>
</dbReference>
<organism evidence="4 5">
    <name type="scientific">Blautia massiliensis</name>
    <name type="common">ex Durand et al. 2017</name>
    <dbReference type="NCBI Taxonomy" id="1737424"/>
    <lineage>
        <taxon>Bacteria</taxon>
        <taxon>Bacillati</taxon>
        <taxon>Bacillota</taxon>
        <taxon>Clostridia</taxon>
        <taxon>Lachnospirales</taxon>
        <taxon>Lachnospiraceae</taxon>
        <taxon>Blautia</taxon>
    </lineage>
</organism>
<dbReference type="InterPro" id="IPR026906">
    <property type="entry name" value="LRR_5"/>
</dbReference>
<feature type="compositionally biased region" description="Acidic residues" evidence="2">
    <location>
        <begin position="42"/>
        <end position="57"/>
    </location>
</feature>
<feature type="signal peptide" evidence="3">
    <location>
        <begin position="1"/>
        <end position="28"/>
    </location>
</feature>
<dbReference type="InterPro" id="IPR042229">
    <property type="entry name" value="Listeria/Bacterioides_rpt_sf"/>
</dbReference>
<accession>A0AAW5CPJ8</accession>
<evidence type="ECO:0000256" key="3">
    <source>
        <dbReference type="SAM" id="SignalP"/>
    </source>
</evidence>
<feature type="chain" id="PRO_5043947004" evidence="3">
    <location>
        <begin position="29"/>
        <end position="1547"/>
    </location>
</feature>
<dbReference type="InterPro" id="IPR032675">
    <property type="entry name" value="LRR_dom_sf"/>
</dbReference>
<dbReference type="GO" id="GO:0030313">
    <property type="term" value="C:cell envelope"/>
    <property type="evidence" value="ECO:0007669"/>
    <property type="project" value="UniProtKB-SubCell"/>
</dbReference>
<evidence type="ECO:0000256" key="2">
    <source>
        <dbReference type="SAM" id="MobiDB-lite"/>
    </source>
</evidence>
<reference evidence="4" key="1">
    <citation type="submission" date="2022-01" db="EMBL/GenBank/DDBJ databases">
        <title>Collection of gut derived symbiotic bacterial strains cultured from healthy donors.</title>
        <authorList>
            <person name="Lin H."/>
            <person name="Kohout C."/>
            <person name="Waligurski E."/>
            <person name="Pamer E.G."/>
        </authorList>
    </citation>
    <scope>NUCLEOTIDE SEQUENCE</scope>
    <source>
        <strain evidence="4">DFI.1.11</strain>
    </source>
</reference>
<comment type="subcellular location">
    <subcellularLocation>
        <location evidence="1">Cell envelope</location>
    </subcellularLocation>
</comment>
<feature type="region of interest" description="Disordered" evidence="2">
    <location>
        <begin position="29"/>
        <end position="156"/>
    </location>
</feature>
<comment type="caution">
    <text evidence="4">The sequence shown here is derived from an EMBL/GenBank/DDBJ whole genome shotgun (WGS) entry which is preliminary data.</text>
</comment>
<dbReference type="PANTHER" id="PTHR45661:SF3">
    <property type="entry name" value="IG-LIKE DOMAIN-CONTAINING PROTEIN"/>
    <property type="match status" value="1"/>
</dbReference>
<evidence type="ECO:0000256" key="1">
    <source>
        <dbReference type="ARBA" id="ARBA00004196"/>
    </source>
</evidence>
<dbReference type="SUPFAM" id="SSF52058">
    <property type="entry name" value="L domain-like"/>
    <property type="match status" value="2"/>
</dbReference>
<evidence type="ECO:0000313" key="4">
    <source>
        <dbReference type="EMBL" id="MCG5033548.1"/>
    </source>
</evidence>
<sequence length="1547" mass="169589">MKRKMTSALSLFLTAAMLGTSVPSAVLAEDFSQQPDMQWDSEAVDETADPEEQDQTEEVTGGISVSDNNSENSSEDMGTGAGDDFTSDVTEEPDAEEPGLEEPEDKTEESGESSEEQDQNGAADGAEEISEETEELASPEAEEPDQLEEEKLSDDQLDGAEELVSAGESSATGIVASGNCGPTHDIGGTGVAINKDGSNITDTAKWTLDSQGTLTISGSGETTSYMWSYSDGLELKEVQPWAAYDDQIRKVVIKEGITEIGNFNFMKCKNLESVQLPSSLKKIWERAFWKCESLKEIKIPDSVEVIATRAFSSCEKLKSVQLSKNLTGIAEGLFYNTGLTKVIIPEGIKSIDDRAFGVCEELKEVTLPKSLQTIGCQTFAYCDSLTAVTLPDLLETLDQEAFYSCKNLKTVKFGNNLKEIGVCAFEYCDSLNNIVLPNSLKTIAERAFFGCSSLTSVKFGDNITEIGERALGSGRIKELILPRNLKELGESAINTSSCTKIVVYKNLQKVGKYALASFGSCAVHGESFNGVYYPGTVDKVDFYYEGTKAQWEKISKDTEVFGDYDCSYSWPRVPHYHSDHCIRFHYGTTKYQSQSHKITFNKNAKNATLKTTSKQVKTNSKYGTLPTPTRRGYYFLGWYTKASGGSKVTAATVFKLTKNQTLYAHWTKADLGKATVTLSKNSFTWNGKAQTPAVTVKFQGATLKKGTHYTVSCTKNKEPGTAVLTVKGKGLFGKTKKTVKFTITKATQTISAGGMICKPSQKGKTVTLNAAVKNSDGTKLHFYSNSKAVQVVNKDKNKLKLAGVGAAVITIKADETKHYKAAVKKVNVIQQGAQSIQLKQQSFLKYDKTKGVYVLSKEIFSQALQISVKGNAAYSCSVENGARTSAWLDKNMCLTARGNGVFTLNVATKTSADKIYPAASKKFYISVKGMANSASAKWNYKVESDGKITLLKYIGTATTVKVPDTITLDSRKFNVKAIGNSAFAGTKVKKVSISDKYMKSIGKNAFKNCKSLQEVRLGTGITSIGAGAFYGCSALKTIAFPDGLKVIEAELMKGCSGLSGEIYLPKSLTTIRKNAFEGCTKISEIMIFTFLSSVESNAFKNCNSLKKVYFSGAKVRWNGIKFAAGNEKITGAQIICNAGGGNTAYEVTDITTEMLLRQYPEYLKNEGYSKILNDLQNDCFSIMSGHTSGTFSDEWWAALKSEMQQGHAALIKAVLEDPKFTEEKVNRSLALELVVDTAEYSIDEDLSGGIQDGLQRAYKVLKKFKSGGDKIFKDGDTMKKAAQELGGTGWMTEEEALKMLQYMNGYKELPLKPGQTKPDTVQRWDHVQSVFDGADIAIDAVDFLMTFLTVQAVGQKLVDRVISQLPSDSGLYNGVVQLKQYMNQPMSILMKDFLADQVEKNAIWLFDKKALAPMWENSINLAEVVGVADKICKAVAFMMDCPTLEDYNKAWFSLNNAMVLRLQVDRLRAQLIAAKNAGTENIQLENDYKLMMQMYLSCLKKTGRYVAKTMADPYVLNAKFARFDSSLTYENYILTCKWGLADSGVLK</sequence>
<dbReference type="Pfam" id="PF13306">
    <property type="entry name" value="LRR_5"/>
    <property type="match status" value="3"/>
</dbReference>
<dbReference type="RefSeq" id="WP_237972004.1">
    <property type="nucleotide sequence ID" value="NZ_JAKNDE010000008.1"/>
</dbReference>
<dbReference type="Gene3D" id="2.60.40.4270">
    <property type="entry name" value="Listeria-Bacteroides repeat domain"/>
    <property type="match status" value="1"/>
</dbReference>
<feature type="compositionally biased region" description="Acidic residues" evidence="2">
    <location>
        <begin position="125"/>
        <end position="148"/>
    </location>
</feature>
<keyword evidence="3" id="KW-0732">Signal</keyword>
<dbReference type="InterPro" id="IPR013378">
    <property type="entry name" value="InlB-like_B-rpt"/>
</dbReference>
<dbReference type="Pfam" id="PF09479">
    <property type="entry name" value="Flg_new"/>
    <property type="match status" value="1"/>
</dbReference>
<evidence type="ECO:0000313" key="5">
    <source>
        <dbReference type="Proteomes" id="UP001200089"/>
    </source>
</evidence>
<protein>
    <submittedName>
        <fullName evidence="4">Leucine-rich repeat protein</fullName>
    </submittedName>
</protein>
<proteinExistence type="predicted"/>
<dbReference type="EMBL" id="JAKNDE010000008">
    <property type="protein sequence ID" value="MCG5033548.1"/>
    <property type="molecule type" value="Genomic_DNA"/>
</dbReference>